<dbReference type="SUPFAM" id="SSF53335">
    <property type="entry name" value="S-adenosyl-L-methionine-dependent methyltransferases"/>
    <property type="match status" value="1"/>
</dbReference>
<dbReference type="CDD" id="cd02440">
    <property type="entry name" value="AdoMet_MTases"/>
    <property type="match status" value="1"/>
</dbReference>
<proteinExistence type="predicted"/>
<reference evidence="4" key="2">
    <citation type="submission" date="2021-04" db="EMBL/GenBank/DDBJ databases">
        <authorList>
            <person name="Gilroy R."/>
        </authorList>
    </citation>
    <scope>NUCLEOTIDE SEQUENCE</scope>
    <source>
        <strain evidence="4">6627</strain>
    </source>
</reference>
<evidence type="ECO:0000259" key="3">
    <source>
        <dbReference type="Pfam" id="PF05175"/>
    </source>
</evidence>
<keyword evidence="2" id="KW-0808">Transferase</keyword>
<dbReference type="PANTHER" id="PTHR47816:SF4">
    <property type="entry name" value="RIBOSOMAL RNA SMALL SUBUNIT METHYLTRANSFERASE C"/>
    <property type="match status" value="1"/>
</dbReference>
<evidence type="ECO:0000256" key="1">
    <source>
        <dbReference type="ARBA" id="ARBA00022603"/>
    </source>
</evidence>
<dbReference type="InterPro" id="IPR029063">
    <property type="entry name" value="SAM-dependent_MTases_sf"/>
</dbReference>
<organism evidence="4 5">
    <name type="scientific">Candidatus Ligilactobacillus excrementigallinarum</name>
    <dbReference type="NCBI Taxonomy" id="2838641"/>
    <lineage>
        <taxon>Bacteria</taxon>
        <taxon>Bacillati</taxon>
        <taxon>Bacillota</taxon>
        <taxon>Bacilli</taxon>
        <taxon>Lactobacillales</taxon>
        <taxon>Lactobacillaceae</taxon>
        <taxon>Ligilactobacillus</taxon>
    </lineage>
</organism>
<evidence type="ECO:0000313" key="5">
    <source>
        <dbReference type="Proteomes" id="UP000823963"/>
    </source>
</evidence>
<comment type="caution">
    <text evidence="4">The sequence shown here is derived from an EMBL/GenBank/DDBJ whole genome shotgun (WGS) entry which is preliminary data.</text>
</comment>
<evidence type="ECO:0000313" key="4">
    <source>
        <dbReference type="EMBL" id="HIX01417.1"/>
    </source>
</evidence>
<dbReference type="AlphaFoldDB" id="A0A9D1UVW3"/>
<reference evidence="4" key="1">
    <citation type="journal article" date="2021" name="PeerJ">
        <title>Extensive microbial diversity within the chicken gut microbiome revealed by metagenomics and culture.</title>
        <authorList>
            <person name="Gilroy R."/>
            <person name="Ravi A."/>
            <person name="Getino M."/>
            <person name="Pursley I."/>
            <person name="Horton D.L."/>
            <person name="Alikhan N.F."/>
            <person name="Baker D."/>
            <person name="Gharbi K."/>
            <person name="Hall N."/>
            <person name="Watson M."/>
            <person name="Adriaenssens E.M."/>
            <person name="Foster-Nyarko E."/>
            <person name="Jarju S."/>
            <person name="Secka A."/>
            <person name="Antonio M."/>
            <person name="Oren A."/>
            <person name="Chaudhuri R.R."/>
            <person name="La Ragione R."/>
            <person name="Hildebrand F."/>
            <person name="Pallen M.J."/>
        </authorList>
    </citation>
    <scope>NUCLEOTIDE SEQUENCE</scope>
    <source>
        <strain evidence="4">6627</strain>
    </source>
</reference>
<dbReference type="PANTHER" id="PTHR47816">
    <property type="entry name" value="RIBOSOMAL RNA SMALL SUBUNIT METHYLTRANSFERASE C"/>
    <property type="match status" value="1"/>
</dbReference>
<dbReference type="GO" id="GO:0008757">
    <property type="term" value="F:S-adenosylmethionine-dependent methyltransferase activity"/>
    <property type="evidence" value="ECO:0007669"/>
    <property type="project" value="InterPro"/>
</dbReference>
<dbReference type="Proteomes" id="UP000823963">
    <property type="component" value="Unassembled WGS sequence"/>
</dbReference>
<feature type="domain" description="Methyltransferase small" evidence="3">
    <location>
        <begin position="28"/>
        <end position="200"/>
    </location>
</feature>
<evidence type="ECO:0000256" key="2">
    <source>
        <dbReference type="ARBA" id="ARBA00022679"/>
    </source>
</evidence>
<accession>A0A9D1UVW3</accession>
<dbReference type="GO" id="GO:0032259">
    <property type="term" value="P:methylation"/>
    <property type="evidence" value="ECO:0007669"/>
    <property type="project" value="UniProtKB-KW"/>
</dbReference>
<dbReference type="Gene3D" id="3.40.50.150">
    <property type="entry name" value="Vaccinia Virus protein VP39"/>
    <property type="match status" value="1"/>
</dbReference>
<dbReference type="InterPro" id="IPR007848">
    <property type="entry name" value="Small_mtfrase_dom"/>
</dbReference>
<keyword evidence="1 4" id="KW-0489">Methyltransferase</keyword>
<dbReference type="InterPro" id="IPR046977">
    <property type="entry name" value="RsmC/RlmG"/>
</dbReference>
<dbReference type="EMBL" id="DXFP01000010">
    <property type="protein sequence ID" value="HIX01417.1"/>
    <property type="molecule type" value="Genomic_DNA"/>
</dbReference>
<gene>
    <name evidence="4" type="ORF">H9861_01510</name>
</gene>
<sequence>MTNYYYSENPDVKHQIRDWNFELMGNQFQFETDNGVFSKHTVDFGSRTLLNALEKSQTLSDFHGKLLDVGCGYGPLGLAIAKKYPQAKVEMVDVNNLALELAKKNAQLNQIQNAVIYQSNVYDQVQAHDFDAIISNPPIRAGKKIVHQILSGATEHLVENGTLTIVIQKKQGAASAKKKMEEVFGNCQLIMRNKGYQILQSMKEN</sequence>
<name>A0A9D1UVW3_9LACO</name>
<protein>
    <submittedName>
        <fullName evidence="4">Class I SAM-dependent methyltransferase</fullName>
    </submittedName>
</protein>
<dbReference type="Pfam" id="PF05175">
    <property type="entry name" value="MTS"/>
    <property type="match status" value="1"/>
</dbReference>